<dbReference type="PANTHER" id="PTHR16133:SF0">
    <property type="entry name" value="ZINC_IRON REGULATED TRANSPORTER-RELATED PROTEIN 102B, ISOFORM E"/>
    <property type="match status" value="1"/>
</dbReference>
<dbReference type="GO" id="GO:0006829">
    <property type="term" value="P:zinc ion transport"/>
    <property type="evidence" value="ECO:0007669"/>
    <property type="project" value="InterPro"/>
</dbReference>
<evidence type="ECO:0000256" key="8">
    <source>
        <dbReference type="SAM" id="Phobius"/>
    </source>
</evidence>
<dbReference type="InterPro" id="IPR003689">
    <property type="entry name" value="ZIP"/>
</dbReference>
<evidence type="ECO:0000313" key="9">
    <source>
        <dbReference type="EMBL" id="CDS07764.1"/>
    </source>
</evidence>
<dbReference type="OrthoDB" id="19859at2759"/>
<keyword evidence="5" id="KW-0333">Golgi apparatus</keyword>
<feature type="compositionally biased region" description="Polar residues" evidence="7">
    <location>
        <begin position="179"/>
        <end position="204"/>
    </location>
</feature>
<feature type="region of interest" description="Disordered" evidence="7">
    <location>
        <begin position="84"/>
        <end position="129"/>
    </location>
</feature>
<evidence type="ECO:0000256" key="1">
    <source>
        <dbReference type="ARBA" id="ARBA00004127"/>
    </source>
</evidence>
<comment type="subcellular location">
    <subcellularLocation>
        <location evidence="1">Endomembrane system</location>
        <topology evidence="1">Multi-pass membrane protein</topology>
    </subcellularLocation>
    <subcellularLocation>
        <location evidence="2">Golgi apparatus membrane</location>
    </subcellularLocation>
</comment>
<dbReference type="Pfam" id="PF02535">
    <property type="entry name" value="Zip"/>
    <property type="match status" value="1"/>
</dbReference>
<feature type="transmembrane region" description="Helical" evidence="8">
    <location>
        <begin position="270"/>
        <end position="288"/>
    </location>
</feature>
<dbReference type="InterPro" id="IPR045891">
    <property type="entry name" value="ZIP9"/>
</dbReference>
<evidence type="ECO:0000256" key="4">
    <source>
        <dbReference type="ARBA" id="ARBA00022989"/>
    </source>
</evidence>
<evidence type="ECO:0000256" key="3">
    <source>
        <dbReference type="ARBA" id="ARBA00022692"/>
    </source>
</evidence>
<feature type="region of interest" description="Disordered" evidence="7">
    <location>
        <begin position="155"/>
        <end position="204"/>
    </location>
</feature>
<sequence length="362" mass="38449">MVDPFIWLLLLCITMFLGSFLAGCIPLSTKLSETKLRNLTALGVGLLIGTALVIIIPEGIETLYSSNAVSTTGNGTESMLQQHVTTASSTMDTHTTDTTPVWQEDSSLQKRQPHNHASEDEDEHKSTEHSTIGLAMIVGFAMMFVVDQVSSLHVHGSSSSTHHHHHHHEYSELSLMDGNGSSSTATSHGNGNGSPEQRSLSPTSKSITPTVGLIVHAAADGIALGASATHPELSMVVFLAIMLHKAPSAFALTTVLLAEGLSRVSVRRHLLIFSLSAPTGAIGTYMLLHVFWSSTASTDLAYWTGVLLVFSGGTFLYVAMHALQELRPSSSSSHAEKLSGSQVGAILGGMFLPIVLNVAHSH</sequence>
<dbReference type="PANTHER" id="PTHR16133">
    <property type="entry name" value="SOLUTE CARRIER FAMILY 39 ZINC TRANSPORTER , MEMBER 9-RELATED"/>
    <property type="match status" value="1"/>
</dbReference>
<organism evidence="9">
    <name type="scientific">Lichtheimia ramosa</name>
    <dbReference type="NCBI Taxonomy" id="688394"/>
    <lineage>
        <taxon>Eukaryota</taxon>
        <taxon>Fungi</taxon>
        <taxon>Fungi incertae sedis</taxon>
        <taxon>Mucoromycota</taxon>
        <taxon>Mucoromycotina</taxon>
        <taxon>Mucoromycetes</taxon>
        <taxon>Mucorales</taxon>
        <taxon>Lichtheimiaceae</taxon>
        <taxon>Lichtheimia</taxon>
    </lineage>
</organism>
<reference evidence="9" key="1">
    <citation type="journal article" date="2014" name="Genome Announc.">
        <title>De novo whole-genome sequence and genome annotation of Lichtheimia ramosa.</title>
        <authorList>
            <person name="Linde J."/>
            <person name="Schwartze V."/>
            <person name="Binder U."/>
            <person name="Lass-Florl C."/>
            <person name="Voigt K."/>
            <person name="Horn F."/>
        </authorList>
    </citation>
    <scope>NUCLEOTIDE SEQUENCE</scope>
    <source>
        <strain evidence="9">JMRC FSU:6197</strain>
    </source>
</reference>
<feature type="transmembrane region" description="Helical" evidence="8">
    <location>
        <begin position="300"/>
        <end position="319"/>
    </location>
</feature>
<dbReference type="GO" id="GO:0046873">
    <property type="term" value="F:metal ion transmembrane transporter activity"/>
    <property type="evidence" value="ECO:0007669"/>
    <property type="project" value="InterPro"/>
</dbReference>
<evidence type="ECO:0008006" key="10">
    <source>
        <dbReference type="Google" id="ProtNLM"/>
    </source>
</evidence>
<feature type="compositionally biased region" description="Low complexity" evidence="7">
    <location>
        <begin position="85"/>
        <end position="99"/>
    </location>
</feature>
<keyword evidence="3 8" id="KW-0812">Transmembrane</keyword>
<dbReference type="EMBL" id="LK023324">
    <property type="protein sequence ID" value="CDS07764.1"/>
    <property type="molecule type" value="Genomic_DNA"/>
</dbReference>
<feature type="transmembrane region" description="Helical" evidence="8">
    <location>
        <begin position="235"/>
        <end position="258"/>
    </location>
</feature>
<gene>
    <name evidence="9" type="ORF">LRAMOSA01713</name>
</gene>
<evidence type="ECO:0000256" key="5">
    <source>
        <dbReference type="ARBA" id="ARBA00023034"/>
    </source>
</evidence>
<dbReference type="AlphaFoldDB" id="A0A077WKV9"/>
<dbReference type="GO" id="GO:0000139">
    <property type="term" value="C:Golgi membrane"/>
    <property type="evidence" value="ECO:0007669"/>
    <property type="project" value="UniProtKB-SubCell"/>
</dbReference>
<protein>
    <recommendedName>
        <fullName evidence="10">Zinc/iron permease</fullName>
    </recommendedName>
</protein>
<evidence type="ECO:0000256" key="7">
    <source>
        <dbReference type="SAM" id="MobiDB-lite"/>
    </source>
</evidence>
<evidence type="ECO:0000256" key="2">
    <source>
        <dbReference type="ARBA" id="ARBA00004394"/>
    </source>
</evidence>
<keyword evidence="6 8" id="KW-0472">Membrane</keyword>
<keyword evidence="4 8" id="KW-1133">Transmembrane helix</keyword>
<feature type="transmembrane region" description="Helical" evidence="8">
    <location>
        <begin position="129"/>
        <end position="146"/>
    </location>
</feature>
<feature type="transmembrane region" description="Helical" evidence="8">
    <location>
        <begin position="6"/>
        <end position="27"/>
    </location>
</feature>
<feature type="compositionally biased region" description="Polar residues" evidence="7">
    <location>
        <begin position="100"/>
        <end position="110"/>
    </location>
</feature>
<evidence type="ECO:0000256" key="6">
    <source>
        <dbReference type="ARBA" id="ARBA00023136"/>
    </source>
</evidence>
<feature type="transmembrane region" description="Helical" evidence="8">
    <location>
        <begin position="39"/>
        <end position="57"/>
    </location>
</feature>
<feature type="transmembrane region" description="Helical" evidence="8">
    <location>
        <begin position="340"/>
        <end position="359"/>
    </location>
</feature>
<proteinExistence type="predicted"/>
<accession>A0A077WKV9</accession>
<name>A0A077WKV9_9FUNG</name>